<feature type="region of interest" description="Disordered" evidence="1">
    <location>
        <begin position="166"/>
        <end position="212"/>
    </location>
</feature>
<name>A0ABR0BE45_PURLI</name>
<feature type="domain" description="Endonuclease/exonuclease/phosphatase" evidence="2">
    <location>
        <begin position="108"/>
        <end position="164"/>
    </location>
</feature>
<organism evidence="3 4">
    <name type="scientific">Purpureocillium lilacinum</name>
    <name type="common">Paecilomyces lilacinus</name>
    <dbReference type="NCBI Taxonomy" id="33203"/>
    <lineage>
        <taxon>Eukaryota</taxon>
        <taxon>Fungi</taxon>
        <taxon>Dikarya</taxon>
        <taxon>Ascomycota</taxon>
        <taxon>Pezizomycotina</taxon>
        <taxon>Sordariomycetes</taxon>
        <taxon>Hypocreomycetidae</taxon>
        <taxon>Hypocreales</taxon>
        <taxon>Ophiocordycipitaceae</taxon>
        <taxon>Purpureocillium</taxon>
    </lineage>
</organism>
<dbReference type="SUPFAM" id="SSF56219">
    <property type="entry name" value="DNase I-like"/>
    <property type="match status" value="1"/>
</dbReference>
<dbReference type="Proteomes" id="UP001287286">
    <property type="component" value="Unassembled WGS sequence"/>
</dbReference>
<comment type="caution">
    <text evidence="3">The sequence shown here is derived from an EMBL/GenBank/DDBJ whole genome shotgun (WGS) entry which is preliminary data.</text>
</comment>
<evidence type="ECO:0000256" key="1">
    <source>
        <dbReference type="SAM" id="MobiDB-lite"/>
    </source>
</evidence>
<dbReference type="EMBL" id="JAWRVI010000219">
    <property type="protein sequence ID" value="KAK4071345.1"/>
    <property type="molecule type" value="Genomic_DNA"/>
</dbReference>
<sequence>MHRDLRIFQLNVRKRDTVQLGVMNDADLSDYAVLSLTEPYARLIDGAVVTAPMSHSKWTKMVPSVANPVGWPIRSMLWVRRDLESEQVAVSSPDLTAAVLRLQGRQVLVVSVYVQCNGASALLAAVREVNNLISRFRSGTGERTDVVVAGDFNRHDVLWGGEGTITRRQGEGQPIRGTAGKDTRVRHGTVGEPDPRRVRFGPRRSSGGCKRGPRLGDLNELFGEGRNGWYGGLRGDVPVSVLWVPAGHEGFRPGAVAKAAAREATEEGNSSGQEYPSGCGQAPETVEHFLFRCRRWNSEREGMIRYNRTKMGNLSFFLGGKSGSDGERWQPDMAAVRTTIKFAMATGRLDADM</sequence>
<accession>A0ABR0BE45</accession>
<gene>
    <name evidence="3" type="ORF">Purlil1_13433</name>
</gene>
<dbReference type="InterPro" id="IPR005135">
    <property type="entry name" value="Endo/exonuclease/phosphatase"/>
</dbReference>
<protein>
    <recommendedName>
        <fullName evidence="2">Endonuclease/exonuclease/phosphatase domain-containing protein</fullName>
    </recommendedName>
</protein>
<dbReference type="Pfam" id="PF14529">
    <property type="entry name" value="Exo_endo_phos_2"/>
    <property type="match status" value="1"/>
</dbReference>
<keyword evidence="4" id="KW-1185">Reference proteome</keyword>
<evidence type="ECO:0000259" key="2">
    <source>
        <dbReference type="Pfam" id="PF14529"/>
    </source>
</evidence>
<evidence type="ECO:0000313" key="4">
    <source>
        <dbReference type="Proteomes" id="UP001287286"/>
    </source>
</evidence>
<dbReference type="InterPro" id="IPR036691">
    <property type="entry name" value="Endo/exonu/phosph_ase_sf"/>
</dbReference>
<reference evidence="3 4" key="1">
    <citation type="journal article" date="2024" name="Microbiol. Resour. Announc.">
        <title>Genome annotations for the ascomycete fungi Trichoderma harzianum, Trichoderma aggressivum, and Purpureocillium lilacinum.</title>
        <authorList>
            <person name="Beijen E.P.W."/>
            <person name="Ohm R.A."/>
        </authorList>
    </citation>
    <scope>NUCLEOTIDE SEQUENCE [LARGE SCALE GENOMIC DNA]</scope>
    <source>
        <strain evidence="3 4">CBS 150709</strain>
    </source>
</reference>
<proteinExistence type="predicted"/>
<evidence type="ECO:0000313" key="3">
    <source>
        <dbReference type="EMBL" id="KAK4071345.1"/>
    </source>
</evidence>
<dbReference type="Gene3D" id="3.60.10.10">
    <property type="entry name" value="Endonuclease/exonuclease/phosphatase"/>
    <property type="match status" value="1"/>
</dbReference>